<feature type="non-terminal residue" evidence="2">
    <location>
        <position position="1"/>
    </location>
</feature>
<dbReference type="GO" id="GO:0042981">
    <property type="term" value="P:regulation of apoptotic process"/>
    <property type="evidence" value="ECO:0007669"/>
    <property type="project" value="InterPro"/>
</dbReference>
<organism evidence="2 4">
    <name type="scientific">Didymodactylos carnosus</name>
    <dbReference type="NCBI Taxonomy" id="1234261"/>
    <lineage>
        <taxon>Eukaryota</taxon>
        <taxon>Metazoa</taxon>
        <taxon>Spiralia</taxon>
        <taxon>Gnathifera</taxon>
        <taxon>Rotifera</taxon>
        <taxon>Eurotatoria</taxon>
        <taxon>Bdelloidea</taxon>
        <taxon>Philodinida</taxon>
        <taxon>Philodinidae</taxon>
        <taxon>Didymodactylos</taxon>
    </lineage>
</organism>
<dbReference type="PROSITE" id="PS50168">
    <property type="entry name" value="DED"/>
    <property type="match status" value="1"/>
</dbReference>
<gene>
    <name evidence="2" type="ORF">OVA965_LOCUS42111</name>
    <name evidence="3" type="ORF">TMI583_LOCUS43922</name>
</gene>
<dbReference type="AlphaFoldDB" id="A0A8S2G027"/>
<protein>
    <recommendedName>
        <fullName evidence="1">DED domain-containing protein</fullName>
    </recommendedName>
</protein>
<accession>A0A8S2G027</accession>
<dbReference type="Proteomes" id="UP000682733">
    <property type="component" value="Unassembled WGS sequence"/>
</dbReference>
<dbReference type="EMBL" id="CAJOBA010074466">
    <property type="protein sequence ID" value="CAF4409899.1"/>
    <property type="molecule type" value="Genomic_DNA"/>
</dbReference>
<dbReference type="SUPFAM" id="SSF47986">
    <property type="entry name" value="DEATH domain"/>
    <property type="match status" value="1"/>
</dbReference>
<feature type="domain" description="DED" evidence="1">
    <location>
        <begin position="1"/>
        <end position="81"/>
    </location>
</feature>
<name>A0A8S2G027_9BILA</name>
<proteinExistence type="predicted"/>
<reference evidence="2" key="1">
    <citation type="submission" date="2021-02" db="EMBL/GenBank/DDBJ databases">
        <authorList>
            <person name="Nowell W R."/>
        </authorList>
    </citation>
    <scope>NUCLEOTIDE SEQUENCE</scope>
</reference>
<dbReference type="Proteomes" id="UP000677228">
    <property type="component" value="Unassembled WGS sequence"/>
</dbReference>
<dbReference type="Gene3D" id="1.10.533.10">
    <property type="entry name" value="Death Domain, Fas"/>
    <property type="match status" value="1"/>
</dbReference>
<sequence>TLREVLVEISPRLSDADRSSLAFLVGDDVLRWIEPNPNHNGILDLSESLFDRGIISNKNFTYLMEALEVIKSIFLWSCMKDA</sequence>
<evidence type="ECO:0000313" key="3">
    <source>
        <dbReference type="EMBL" id="CAF4409899.1"/>
    </source>
</evidence>
<comment type="caution">
    <text evidence="2">The sequence shown here is derived from an EMBL/GenBank/DDBJ whole genome shotgun (WGS) entry which is preliminary data.</text>
</comment>
<dbReference type="EMBL" id="CAJNOK010050674">
    <property type="protein sequence ID" value="CAF1601314.1"/>
    <property type="molecule type" value="Genomic_DNA"/>
</dbReference>
<evidence type="ECO:0000313" key="2">
    <source>
        <dbReference type="EMBL" id="CAF1601314.1"/>
    </source>
</evidence>
<evidence type="ECO:0000259" key="1">
    <source>
        <dbReference type="PROSITE" id="PS50168"/>
    </source>
</evidence>
<dbReference type="InterPro" id="IPR001875">
    <property type="entry name" value="DED_dom"/>
</dbReference>
<dbReference type="InterPro" id="IPR011029">
    <property type="entry name" value="DEATH-like_dom_sf"/>
</dbReference>
<evidence type="ECO:0000313" key="4">
    <source>
        <dbReference type="Proteomes" id="UP000677228"/>
    </source>
</evidence>